<sequence>MVKIGKRSNRGWWWDHFVEHPGYARREGEDIANSPQGVSVDPIDIWTGLSHPGSALPVGAASASGSFSRIAINDLLDYSCAEEWLGSFYKVAIRGLDAELELCELLDLDAEGIDDPDFPQVDDVLDE</sequence>
<keyword evidence="2" id="KW-1185">Reference proteome</keyword>
<evidence type="ECO:0000313" key="1">
    <source>
        <dbReference type="EMBL" id="KAG2113923.1"/>
    </source>
</evidence>
<evidence type="ECO:0000313" key="2">
    <source>
        <dbReference type="Proteomes" id="UP000823399"/>
    </source>
</evidence>
<reference evidence="1" key="1">
    <citation type="journal article" date="2020" name="New Phytol.">
        <title>Comparative genomics reveals dynamic genome evolution in host specialist ectomycorrhizal fungi.</title>
        <authorList>
            <person name="Lofgren L.A."/>
            <person name="Nguyen N.H."/>
            <person name="Vilgalys R."/>
            <person name="Ruytinx J."/>
            <person name="Liao H.L."/>
            <person name="Branco S."/>
            <person name="Kuo A."/>
            <person name="LaButti K."/>
            <person name="Lipzen A."/>
            <person name="Andreopoulos W."/>
            <person name="Pangilinan J."/>
            <person name="Riley R."/>
            <person name="Hundley H."/>
            <person name="Na H."/>
            <person name="Barry K."/>
            <person name="Grigoriev I.V."/>
            <person name="Stajich J.E."/>
            <person name="Kennedy P.G."/>
        </authorList>
    </citation>
    <scope>NUCLEOTIDE SEQUENCE</scope>
    <source>
        <strain evidence="1">FC423</strain>
    </source>
</reference>
<dbReference type="OrthoDB" id="2675519at2759"/>
<accession>A0A9P7JXA3</accession>
<organism evidence="1 2">
    <name type="scientific">Suillus discolor</name>
    <dbReference type="NCBI Taxonomy" id="1912936"/>
    <lineage>
        <taxon>Eukaryota</taxon>
        <taxon>Fungi</taxon>
        <taxon>Dikarya</taxon>
        <taxon>Basidiomycota</taxon>
        <taxon>Agaricomycotina</taxon>
        <taxon>Agaricomycetes</taxon>
        <taxon>Agaricomycetidae</taxon>
        <taxon>Boletales</taxon>
        <taxon>Suillineae</taxon>
        <taxon>Suillaceae</taxon>
        <taxon>Suillus</taxon>
    </lineage>
</organism>
<dbReference type="EMBL" id="JABBWM010000011">
    <property type="protein sequence ID" value="KAG2113923.1"/>
    <property type="molecule type" value="Genomic_DNA"/>
</dbReference>
<proteinExistence type="predicted"/>
<protein>
    <submittedName>
        <fullName evidence="1">Uncharacterized protein</fullName>
    </submittedName>
</protein>
<dbReference type="RefSeq" id="XP_041296217.1">
    <property type="nucleotide sequence ID" value="XM_041441161.1"/>
</dbReference>
<comment type="caution">
    <text evidence="1">The sequence shown here is derived from an EMBL/GenBank/DDBJ whole genome shotgun (WGS) entry which is preliminary data.</text>
</comment>
<dbReference type="AlphaFoldDB" id="A0A9P7JXA3"/>
<name>A0A9P7JXA3_9AGAM</name>
<dbReference type="GeneID" id="64703420"/>
<gene>
    <name evidence="1" type="ORF">F5147DRAFT_770569</name>
</gene>
<dbReference type="Proteomes" id="UP000823399">
    <property type="component" value="Unassembled WGS sequence"/>
</dbReference>